<organism evidence="2 3">
    <name type="scientific">Nephila pilipes</name>
    <name type="common">Giant wood spider</name>
    <name type="synonym">Nephila maculata</name>
    <dbReference type="NCBI Taxonomy" id="299642"/>
    <lineage>
        <taxon>Eukaryota</taxon>
        <taxon>Metazoa</taxon>
        <taxon>Ecdysozoa</taxon>
        <taxon>Arthropoda</taxon>
        <taxon>Chelicerata</taxon>
        <taxon>Arachnida</taxon>
        <taxon>Araneae</taxon>
        <taxon>Araneomorphae</taxon>
        <taxon>Entelegynae</taxon>
        <taxon>Araneoidea</taxon>
        <taxon>Nephilidae</taxon>
        <taxon>Nephila</taxon>
    </lineage>
</organism>
<feature type="compositionally biased region" description="Polar residues" evidence="1">
    <location>
        <begin position="109"/>
        <end position="128"/>
    </location>
</feature>
<keyword evidence="3" id="KW-1185">Reference proteome</keyword>
<gene>
    <name evidence="2" type="ORF">NPIL_457341</name>
</gene>
<accession>A0A8X6QP37</accession>
<sequence length="149" mass="17073">MKPGALFLYIDNAGGGFHQLIKEVAKQYSLEKVILQNFINFKDITFNVKRFNSVACFETDVSFHIWRKIFYGKTSDVLERKSFVKPQVLNNLSNSVLVPEHNNEKKLKIQSSNPTKTRQPQVLDNLPNSALVPEHNNEKKLKIQSSNPT</sequence>
<dbReference type="AlphaFoldDB" id="A0A8X6QP37"/>
<evidence type="ECO:0000313" key="3">
    <source>
        <dbReference type="Proteomes" id="UP000887013"/>
    </source>
</evidence>
<dbReference type="EMBL" id="BMAW01032060">
    <property type="protein sequence ID" value="GFU23849.1"/>
    <property type="molecule type" value="Genomic_DNA"/>
</dbReference>
<evidence type="ECO:0000256" key="1">
    <source>
        <dbReference type="SAM" id="MobiDB-lite"/>
    </source>
</evidence>
<dbReference type="OrthoDB" id="10348435at2759"/>
<feature type="region of interest" description="Disordered" evidence="1">
    <location>
        <begin position="103"/>
        <end position="149"/>
    </location>
</feature>
<feature type="non-terminal residue" evidence="2">
    <location>
        <position position="149"/>
    </location>
</feature>
<evidence type="ECO:0000313" key="2">
    <source>
        <dbReference type="EMBL" id="GFU23849.1"/>
    </source>
</evidence>
<protein>
    <submittedName>
        <fullName evidence="2">Uncharacterized protein</fullName>
    </submittedName>
</protein>
<dbReference type="Proteomes" id="UP000887013">
    <property type="component" value="Unassembled WGS sequence"/>
</dbReference>
<proteinExistence type="predicted"/>
<reference evidence="2" key="1">
    <citation type="submission" date="2020-08" db="EMBL/GenBank/DDBJ databases">
        <title>Multicomponent nature underlies the extraordinary mechanical properties of spider dragline silk.</title>
        <authorList>
            <person name="Kono N."/>
            <person name="Nakamura H."/>
            <person name="Mori M."/>
            <person name="Yoshida Y."/>
            <person name="Ohtoshi R."/>
            <person name="Malay A.D."/>
            <person name="Moran D.A.P."/>
            <person name="Tomita M."/>
            <person name="Numata K."/>
            <person name="Arakawa K."/>
        </authorList>
    </citation>
    <scope>NUCLEOTIDE SEQUENCE</scope>
</reference>
<name>A0A8X6QP37_NEPPI</name>
<comment type="caution">
    <text evidence="2">The sequence shown here is derived from an EMBL/GenBank/DDBJ whole genome shotgun (WGS) entry which is preliminary data.</text>
</comment>